<name>B8DML6_NITV9</name>
<organism evidence="5">
    <name type="scientific">Nitratidesulfovibrio vulgaris (strain DSM 19637 / Miyazaki F)</name>
    <name type="common">Desulfovibrio vulgaris</name>
    <dbReference type="NCBI Taxonomy" id="883"/>
    <lineage>
        <taxon>Bacteria</taxon>
        <taxon>Pseudomonadati</taxon>
        <taxon>Thermodesulfobacteriota</taxon>
        <taxon>Desulfovibrionia</taxon>
        <taxon>Desulfovibrionales</taxon>
        <taxon>Desulfovibrionaceae</taxon>
        <taxon>Nitratidesulfovibrio</taxon>
    </lineage>
</organism>
<dbReference type="HOGENOM" id="CLU_105066_3_3_7"/>
<keyword evidence="3 5" id="KW-0238">DNA-binding</keyword>
<dbReference type="EMBL" id="CP001197">
    <property type="protein sequence ID" value="ACL08972.1"/>
    <property type="molecule type" value="Genomic_DNA"/>
</dbReference>
<dbReference type="Pfam" id="PF00216">
    <property type="entry name" value="Bac_DNA_binding"/>
    <property type="match status" value="1"/>
</dbReference>
<dbReference type="InterPro" id="IPR010992">
    <property type="entry name" value="IHF-like_DNA-bd_dom_sf"/>
</dbReference>
<accession>B8DML6</accession>
<evidence type="ECO:0000256" key="1">
    <source>
        <dbReference type="ARBA" id="ARBA00010529"/>
    </source>
</evidence>
<dbReference type="OrthoDB" id="5457887at2"/>
<sequence>MLTKAEFVAALKEALPDVFVTKVSAEKAYDAFCSVLADGVANGAGVRLPGVGAFSVTERAARTGRNPQTGQSISIPARKAVKFMAAKTLVDGLNK</sequence>
<dbReference type="GO" id="GO:0030527">
    <property type="term" value="F:structural constituent of chromatin"/>
    <property type="evidence" value="ECO:0007669"/>
    <property type="project" value="InterPro"/>
</dbReference>
<dbReference type="GO" id="GO:0003677">
    <property type="term" value="F:DNA binding"/>
    <property type="evidence" value="ECO:0007669"/>
    <property type="project" value="UniProtKB-KW"/>
</dbReference>
<proteinExistence type="inferred from homology"/>
<dbReference type="GO" id="GO:0030261">
    <property type="term" value="P:chromosome condensation"/>
    <property type="evidence" value="ECO:0007669"/>
    <property type="project" value="UniProtKB-KW"/>
</dbReference>
<keyword evidence="2" id="KW-0226">DNA condensation</keyword>
<dbReference type="AlphaFoldDB" id="B8DML6"/>
<evidence type="ECO:0000256" key="4">
    <source>
        <dbReference type="RuleBase" id="RU003939"/>
    </source>
</evidence>
<dbReference type="STRING" id="883.DvMF_2029"/>
<evidence type="ECO:0000313" key="5">
    <source>
        <dbReference type="EMBL" id="ACL08972.1"/>
    </source>
</evidence>
<dbReference type="Gene3D" id="4.10.520.10">
    <property type="entry name" value="IHF-like DNA-binding proteins"/>
    <property type="match status" value="1"/>
</dbReference>
<gene>
    <name evidence="5" type="ordered locus">DvMF_2029</name>
</gene>
<dbReference type="PRINTS" id="PR01727">
    <property type="entry name" value="DNABINDINGHU"/>
</dbReference>
<dbReference type="PANTHER" id="PTHR33175">
    <property type="entry name" value="DNA-BINDING PROTEIN HU"/>
    <property type="match status" value="1"/>
</dbReference>
<dbReference type="SMART" id="SM00411">
    <property type="entry name" value="BHL"/>
    <property type="match status" value="1"/>
</dbReference>
<dbReference type="InterPro" id="IPR000119">
    <property type="entry name" value="Hist_DNA-bd"/>
</dbReference>
<protein>
    <submittedName>
        <fullName evidence="5">Histone family protein DNA-binding protein</fullName>
    </submittedName>
</protein>
<dbReference type="PANTHER" id="PTHR33175:SF3">
    <property type="entry name" value="DNA-BINDING PROTEIN HU-BETA"/>
    <property type="match status" value="1"/>
</dbReference>
<evidence type="ECO:0000256" key="2">
    <source>
        <dbReference type="ARBA" id="ARBA00023067"/>
    </source>
</evidence>
<comment type="similarity">
    <text evidence="1 4">Belongs to the bacterial histone-like protein family.</text>
</comment>
<dbReference type="KEGG" id="dvm:DvMF_2029"/>
<dbReference type="CDD" id="cd13831">
    <property type="entry name" value="HU"/>
    <property type="match status" value="1"/>
</dbReference>
<reference evidence="5" key="1">
    <citation type="submission" date="2008-10" db="EMBL/GenBank/DDBJ databases">
        <title>Complete sequence of Desulfovibrio vulgaris str. 'Miyazaki F'.</title>
        <authorList>
            <person name="Lucas S."/>
            <person name="Copeland A."/>
            <person name="Lapidus A."/>
            <person name="Glavina del Rio T."/>
            <person name="Dalin E."/>
            <person name="Tice H."/>
            <person name="Bruce D."/>
            <person name="Goodwin L."/>
            <person name="Pitluck S."/>
            <person name="Sims D."/>
            <person name="Brettin T."/>
            <person name="Detter J.C."/>
            <person name="Han C."/>
            <person name="Larimer F."/>
            <person name="Land M."/>
            <person name="Hauser L."/>
            <person name="Kyrpides N."/>
            <person name="Mikhailova N."/>
            <person name="Hazen T.C."/>
            <person name="Richardson P."/>
        </authorList>
    </citation>
    <scope>NUCLEOTIDE SEQUENCE</scope>
    <source>
        <strain evidence="5">Miyazaki F</strain>
    </source>
</reference>
<dbReference type="eggNOG" id="COG0776">
    <property type="taxonomic scope" value="Bacteria"/>
</dbReference>
<dbReference type="SUPFAM" id="SSF47729">
    <property type="entry name" value="IHF-like DNA-binding proteins"/>
    <property type="match status" value="1"/>
</dbReference>
<evidence type="ECO:0000256" key="3">
    <source>
        <dbReference type="ARBA" id="ARBA00023125"/>
    </source>
</evidence>